<dbReference type="Pfam" id="PF00037">
    <property type="entry name" value="Fer4"/>
    <property type="match status" value="1"/>
</dbReference>
<dbReference type="RefSeq" id="WP_014140385.1">
    <property type="nucleotide sequence ID" value="NC_016109.1"/>
</dbReference>
<dbReference type="GO" id="GO:0051539">
    <property type="term" value="F:4 iron, 4 sulfur cluster binding"/>
    <property type="evidence" value="ECO:0007669"/>
    <property type="project" value="UniProtKB-UniRule"/>
</dbReference>
<dbReference type="EMBL" id="AP010968">
    <property type="protein sequence ID" value="BAJ33094.1"/>
    <property type="molecule type" value="Genomic_DNA"/>
</dbReference>
<dbReference type="InterPro" id="IPR050294">
    <property type="entry name" value="RnfB_subfamily"/>
</dbReference>
<accession>E4NJE6</accession>
<evidence type="ECO:0000256" key="10">
    <source>
        <dbReference type="ARBA" id="ARBA00023014"/>
    </source>
</evidence>
<dbReference type="SUPFAM" id="SSF54862">
    <property type="entry name" value="4Fe-4S ferredoxins"/>
    <property type="match status" value="1"/>
</dbReference>
<keyword evidence="10 12" id="KW-0411">Iron-sulfur</keyword>
<evidence type="ECO:0000313" key="15">
    <source>
        <dbReference type="Proteomes" id="UP000007076"/>
    </source>
</evidence>
<evidence type="ECO:0000313" key="14">
    <source>
        <dbReference type="EMBL" id="BAJ33094.1"/>
    </source>
</evidence>
<evidence type="ECO:0000259" key="13">
    <source>
        <dbReference type="PROSITE" id="PS51379"/>
    </source>
</evidence>
<evidence type="ECO:0000256" key="8">
    <source>
        <dbReference type="ARBA" id="ARBA00022982"/>
    </source>
</evidence>
<dbReference type="InterPro" id="IPR017896">
    <property type="entry name" value="4Fe4S_Fe-S-bd"/>
</dbReference>
<dbReference type="PROSITE" id="PS00198">
    <property type="entry name" value="4FE4S_FER_1"/>
    <property type="match status" value="1"/>
</dbReference>
<dbReference type="STRING" id="452652.KSE_73390"/>
<dbReference type="AlphaFoldDB" id="E4NJE6"/>
<keyword evidence="5 12" id="KW-0004">4Fe-4S</keyword>
<keyword evidence="7" id="KW-0677">Repeat</keyword>
<comment type="cofactor">
    <cofactor evidence="12">
        <name>[3Fe-4S] cluster</name>
        <dbReference type="ChEBI" id="CHEBI:21137"/>
    </cofactor>
    <text evidence="12">Binds 1 [3Fe-4S] cluster.</text>
</comment>
<dbReference type="PANTHER" id="PTHR42859:SF2">
    <property type="entry name" value="FERREDOXIN"/>
    <property type="match status" value="1"/>
</dbReference>
<name>E4NJE6_KITSK</name>
<organism evidence="14 15">
    <name type="scientific">Kitasatospora setae (strain ATCC 33774 / DSM 43861 / JCM 3304 / KCC A-0304 / NBRC 14216 / KM-6054)</name>
    <name type="common">Streptomyces setae</name>
    <dbReference type="NCBI Taxonomy" id="452652"/>
    <lineage>
        <taxon>Bacteria</taxon>
        <taxon>Bacillati</taxon>
        <taxon>Actinomycetota</taxon>
        <taxon>Actinomycetes</taxon>
        <taxon>Kitasatosporales</taxon>
        <taxon>Streptomycetaceae</taxon>
        <taxon>Kitasatospora</taxon>
    </lineage>
</organism>
<dbReference type="PROSITE" id="PS51379">
    <property type="entry name" value="4FE4S_FER_2"/>
    <property type="match status" value="1"/>
</dbReference>
<evidence type="ECO:0000256" key="11">
    <source>
        <dbReference type="ARBA" id="ARBA00023291"/>
    </source>
</evidence>
<dbReference type="GO" id="GO:0009055">
    <property type="term" value="F:electron transfer activity"/>
    <property type="evidence" value="ECO:0007669"/>
    <property type="project" value="UniProtKB-UniRule"/>
</dbReference>
<reference evidence="14 15" key="1">
    <citation type="journal article" date="2010" name="DNA Res.">
        <title>Genome sequence of Kitasatospora setae NBRC 14216T: an evolutionary snapshot of the family Streptomycetaceae.</title>
        <authorList>
            <person name="Ichikawa N."/>
            <person name="Oguchi A."/>
            <person name="Ikeda H."/>
            <person name="Ishikawa J."/>
            <person name="Kitani S."/>
            <person name="Watanabe Y."/>
            <person name="Nakamura S."/>
            <person name="Katano Y."/>
            <person name="Kishi E."/>
            <person name="Sasagawa M."/>
            <person name="Ankai A."/>
            <person name="Fukui S."/>
            <person name="Hashimoto Y."/>
            <person name="Kamata S."/>
            <person name="Otoguro M."/>
            <person name="Tanikawa S."/>
            <person name="Nihira T."/>
            <person name="Horinouchi S."/>
            <person name="Ohnishi Y."/>
            <person name="Hayakawa M."/>
            <person name="Kuzuyama T."/>
            <person name="Arisawa A."/>
            <person name="Nomoto F."/>
            <person name="Miura H."/>
            <person name="Takahashi Y."/>
            <person name="Fujita N."/>
        </authorList>
    </citation>
    <scope>NUCLEOTIDE SEQUENCE [LARGE SCALE GENOMIC DNA]</scope>
    <source>
        <strain evidence="15">ATCC 33774 / DSM 43861 / JCM 3304 / KCC A-0304 / NBRC 14216 / KM-6054</strain>
    </source>
</reference>
<dbReference type="GO" id="GO:0051538">
    <property type="term" value="F:3 iron, 4 sulfur cluster binding"/>
    <property type="evidence" value="ECO:0007669"/>
    <property type="project" value="UniProtKB-UniRule"/>
</dbReference>
<dbReference type="HOGENOM" id="CLU_139698_0_3_11"/>
<protein>
    <recommendedName>
        <fullName evidence="3 12">Ferredoxin</fullName>
    </recommendedName>
</protein>
<comment type="function">
    <text evidence="2 12">Ferredoxins are iron-sulfur proteins that transfer electrons in a wide variety of metabolic reactions.</text>
</comment>
<evidence type="ECO:0000256" key="12">
    <source>
        <dbReference type="RuleBase" id="RU365098"/>
    </source>
</evidence>
<keyword evidence="4 12" id="KW-0813">Transport</keyword>
<evidence type="ECO:0000256" key="6">
    <source>
        <dbReference type="ARBA" id="ARBA00022723"/>
    </source>
</evidence>
<dbReference type="GO" id="GO:0046872">
    <property type="term" value="F:metal ion binding"/>
    <property type="evidence" value="ECO:0007669"/>
    <property type="project" value="UniProtKB-UniRule"/>
</dbReference>
<dbReference type="PANTHER" id="PTHR42859">
    <property type="entry name" value="OXIDOREDUCTASE"/>
    <property type="match status" value="1"/>
</dbReference>
<dbReference type="KEGG" id="ksk:KSE_73390"/>
<keyword evidence="9 12" id="KW-0408">Iron</keyword>
<dbReference type="Proteomes" id="UP000007076">
    <property type="component" value="Chromosome"/>
</dbReference>
<dbReference type="Gene3D" id="3.30.70.20">
    <property type="match status" value="1"/>
</dbReference>
<evidence type="ECO:0000256" key="3">
    <source>
        <dbReference type="ARBA" id="ARBA00013529"/>
    </source>
</evidence>
<dbReference type="eggNOG" id="COG1146">
    <property type="taxonomic scope" value="Bacteria"/>
</dbReference>
<keyword evidence="8 12" id="KW-0249">Electron transport</keyword>
<dbReference type="PATRIC" id="fig|452652.3.peg.7381"/>
<sequence length="104" mass="11110">MTYVVALPCVDVKDRACTEECPVDGIYEGPRMLYIHPDECIDCGACEVVCPVEAIHYEDDLPAELRPFAAANAEFCAELGMPGGASAYGPVGRDHPLVAALPRA</sequence>
<feature type="domain" description="4Fe-4S ferredoxin-type" evidence="13">
    <location>
        <begin position="31"/>
        <end position="60"/>
    </location>
</feature>
<keyword evidence="15" id="KW-1185">Reference proteome</keyword>
<evidence type="ECO:0000256" key="7">
    <source>
        <dbReference type="ARBA" id="ARBA00022737"/>
    </source>
</evidence>
<dbReference type="InterPro" id="IPR054830">
    <property type="entry name" value="FdxA_Actino"/>
</dbReference>
<evidence type="ECO:0000256" key="1">
    <source>
        <dbReference type="ARBA" id="ARBA00001966"/>
    </source>
</evidence>
<dbReference type="NCBIfam" id="NF045480">
    <property type="entry name" value="FdxA_Actino"/>
    <property type="match status" value="1"/>
</dbReference>
<dbReference type="PRINTS" id="PR00354">
    <property type="entry name" value="7FE8SFRDOXIN"/>
</dbReference>
<keyword evidence="6 12" id="KW-0479">Metal-binding</keyword>
<evidence type="ECO:0000256" key="4">
    <source>
        <dbReference type="ARBA" id="ARBA00022448"/>
    </source>
</evidence>
<keyword evidence="11 12" id="KW-0003">3Fe-4S</keyword>
<evidence type="ECO:0000256" key="2">
    <source>
        <dbReference type="ARBA" id="ARBA00003532"/>
    </source>
</evidence>
<dbReference type="InterPro" id="IPR017900">
    <property type="entry name" value="4Fe4S_Fe_S_CS"/>
</dbReference>
<dbReference type="InterPro" id="IPR000813">
    <property type="entry name" value="7Fe_ferredoxin"/>
</dbReference>
<evidence type="ECO:0000256" key="5">
    <source>
        <dbReference type="ARBA" id="ARBA00022485"/>
    </source>
</evidence>
<evidence type="ECO:0000256" key="9">
    <source>
        <dbReference type="ARBA" id="ARBA00023004"/>
    </source>
</evidence>
<proteinExistence type="predicted"/>
<gene>
    <name evidence="14" type="ordered locus">KSE_73390</name>
</gene>
<comment type="cofactor">
    <cofactor evidence="1 12">
        <name>[4Fe-4S] cluster</name>
        <dbReference type="ChEBI" id="CHEBI:49883"/>
    </cofactor>
</comment>